<evidence type="ECO:0000313" key="1">
    <source>
        <dbReference type="EMBL" id="MCA5005679.1"/>
    </source>
</evidence>
<comment type="caution">
    <text evidence="1">The sequence shown here is derived from an EMBL/GenBank/DDBJ whole genome shotgun (WGS) entry which is preliminary data.</text>
</comment>
<protein>
    <recommendedName>
        <fullName evidence="3">HTH cro/C1-type domain-containing protein</fullName>
    </recommendedName>
</protein>
<accession>A0ABS7Z9R0</accession>
<dbReference type="EMBL" id="JADEYP010000019">
    <property type="protein sequence ID" value="MCA5005679.1"/>
    <property type="molecule type" value="Genomic_DNA"/>
</dbReference>
<proteinExistence type="predicted"/>
<name>A0ABS7Z9R0_9SPHI</name>
<sequence length="173" mass="20434">MNAYNAKITIKNIKNYFEKSGLTIEVFANVLDVSKRWLEYILAEEKNYEFIANTVQKACDFFVVDFGKFTTELQTVPKDLRELLKIKHSRNSEYSKILSDTPSVPFIINEILINDLEFINSTELELRFVKKIIWKYYSEVKLSNLSADLQKSDLIEHWIHPTKKKKTNLYKKK</sequence>
<dbReference type="Proteomes" id="UP001165302">
    <property type="component" value="Unassembled WGS sequence"/>
</dbReference>
<evidence type="ECO:0000313" key="2">
    <source>
        <dbReference type="Proteomes" id="UP001165302"/>
    </source>
</evidence>
<gene>
    <name evidence="1" type="ORF">IPZ78_10995</name>
</gene>
<reference evidence="1" key="1">
    <citation type="submission" date="2020-10" db="EMBL/GenBank/DDBJ databases">
        <authorList>
            <person name="Lu T."/>
            <person name="Wang Q."/>
            <person name="Han X."/>
        </authorList>
    </citation>
    <scope>NUCLEOTIDE SEQUENCE</scope>
    <source>
        <strain evidence="1">WQ 366</strain>
    </source>
</reference>
<keyword evidence="2" id="KW-1185">Reference proteome</keyword>
<dbReference type="RefSeq" id="WP_225553639.1">
    <property type="nucleotide sequence ID" value="NZ_JADEYP010000019.1"/>
</dbReference>
<evidence type="ECO:0008006" key="3">
    <source>
        <dbReference type="Google" id="ProtNLM"/>
    </source>
</evidence>
<organism evidence="1 2">
    <name type="scientific">Sphingobacterium bovistauri</name>
    <dbReference type="NCBI Taxonomy" id="2781959"/>
    <lineage>
        <taxon>Bacteria</taxon>
        <taxon>Pseudomonadati</taxon>
        <taxon>Bacteroidota</taxon>
        <taxon>Sphingobacteriia</taxon>
        <taxon>Sphingobacteriales</taxon>
        <taxon>Sphingobacteriaceae</taxon>
        <taxon>Sphingobacterium</taxon>
    </lineage>
</organism>